<dbReference type="Proteomes" id="UP000663823">
    <property type="component" value="Unassembled WGS sequence"/>
</dbReference>
<accession>A0A818SEY6</accession>
<dbReference type="GO" id="GO:0008378">
    <property type="term" value="F:galactosyltransferase activity"/>
    <property type="evidence" value="ECO:0007669"/>
    <property type="project" value="TreeGrafter"/>
</dbReference>
<dbReference type="GO" id="GO:0005975">
    <property type="term" value="P:carbohydrate metabolic process"/>
    <property type="evidence" value="ECO:0007669"/>
    <property type="project" value="InterPro"/>
</dbReference>
<dbReference type="GO" id="GO:0005794">
    <property type="term" value="C:Golgi apparatus"/>
    <property type="evidence" value="ECO:0007669"/>
    <property type="project" value="TreeGrafter"/>
</dbReference>
<comment type="caution">
    <text evidence="13">The sequence shown here is derived from an EMBL/GenBank/DDBJ whole genome shotgun (WGS) entry which is preliminary data.</text>
</comment>
<dbReference type="SUPFAM" id="SSF53448">
    <property type="entry name" value="Nucleotide-diphospho-sugar transferases"/>
    <property type="match status" value="1"/>
</dbReference>
<comment type="pathway">
    <text evidence="2">Protein modification; protein glycosylation.</text>
</comment>
<dbReference type="GO" id="GO:0016020">
    <property type="term" value="C:membrane"/>
    <property type="evidence" value="ECO:0007669"/>
    <property type="project" value="UniProtKB-SubCell"/>
</dbReference>
<evidence type="ECO:0000313" key="13">
    <source>
        <dbReference type="EMBL" id="CAF3665087.1"/>
    </source>
</evidence>
<dbReference type="GO" id="GO:0033842">
    <property type="term" value="F:N-acetyl-beta-glucosaminyl-derivative 4-beta-N-acetylgalactosaminyltransferase activity"/>
    <property type="evidence" value="ECO:0007669"/>
    <property type="project" value="TreeGrafter"/>
</dbReference>
<sequence>MAFGNGVLRFADFGALPKRMLAPIEGYEKIPLITLEEAVKPLVNIVPKVERNVKIVKKKCQESEDGLTTDESAAIMLYTYESMPHEDSLYVKLNETDEAEVLLLIHRKFQVKSCLDSGHGLHIVQLEEPKPQYNLLEPVPLPDPLVKRKNNFQVPSSPIVVSMAVSVKPNAEAMEEHFSTMQLNMNTKSRVAPLHGSSIDIHPNARWQQNGVTMTRRNGQGSGTNGETIISKIDCRDLTMDENGSLYVVHEGKHEVRRYGREESQGTVVAGGNGSIHSPEAHIYSLDPDVDIGAPNDARRSNQYDSTGVMFGYTDKINHIVGFKSTNISHHLTINNSSLNKTLNLTTTTIQTIILPTILIPFLNASFYSSFNFTKPSLDIYNSLPICKFSISNNDKSIYKVTINQTLYSYDIIEKHHGKDLYPGGHYIPRECRTEQRLALIICYRNREQHLKMFLNDLHPFLQKQKLDYTIFVVNQHGNDQFNRAALFNVGYLEAMKLYQYDCFIFHDVDLLPEDLRNIYKCEDRPRHMAVAMDKFNHTLPYSDFFGGVTAFRPSDILGVNGHPTIYWGWGSEDDDMYLRVAKKLKKSIIRYPIEIARYKMIRTHGHVAAKENPNRLTIVSSNYDYNLDGINTTNYILHNILFYKLFTLINVTLPEESFEHICRRLHIQNKKIK</sequence>
<dbReference type="GO" id="GO:0006688">
    <property type="term" value="P:glycosphingolipid biosynthetic process"/>
    <property type="evidence" value="ECO:0007669"/>
    <property type="project" value="TreeGrafter"/>
</dbReference>
<dbReference type="InterPro" id="IPR027791">
    <property type="entry name" value="Galactosyl_T_C"/>
</dbReference>
<evidence type="ECO:0000259" key="12">
    <source>
        <dbReference type="Pfam" id="PF13733"/>
    </source>
</evidence>
<reference evidence="13" key="1">
    <citation type="submission" date="2021-02" db="EMBL/GenBank/DDBJ databases">
        <authorList>
            <person name="Nowell W R."/>
        </authorList>
    </citation>
    <scope>NUCLEOTIDE SEQUENCE</scope>
</reference>
<evidence type="ECO:0000256" key="7">
    <source>
        <dbReference type="ARBA" id="ARBA00022968"/>
    </source>
</evidence>
<keyword evidence="5" id="KW-0808">Transferase</keyword>
<evidence type="ECO:0000256" key="5">
    <source>
        <dbReference type="ARBA" id="ARBA00022679"/>
    </source>
</evidence>
<evidence type="ECO:0000259" key="11">
    <source>
        <dbReference type="Pfam" id="PF02709"/>
    </source>
</evidence>
<comment type="subcellular location">
    <subcellularLocation>
        <location evidence="1">Membrane</location>
        <topology evidence="1">Single-pass type II membrane protein</topology>
    </subcellularLocation>
</comment>
<dbReference type="InterPro" id="IPR003859">
    <property type="entry name" value="Galactosyl_T"/>
</dbReference>
<gene>
    <name evidence="13" type="ORF">OTI717_LOCUS10181</name>
</gene>
<keyword evidence="8" id="KW-1133">Transmembrane helix</keyword>
<proteinExistence type="inferred from homology"/>
<name>A0A818SEY6_9BILA</name>
<dbReference type="CDD" id="cd00899">
    <property type="entry name" value="b4GalT"/>
    <property type="match status" value="1"/>
</dbReference>
<dbReference type="EMBL" id="CAJOAX010000905">
    <property type="protein sequence ID" value="CAF3665087.1"/>
    <property type="molecule type" value="Genomic_DNA"/>
</dbReference>
<evidence type="ECO:0000256" key="3">
    <source>
        <dbReference type="ARBA" id="ARBA00005735"/>
    </source>
</evidence>
<evidence type="ECO:0000256" key="4">
    <source>
        <dbReference type="ARBA" id="ARBA00022676"/>
    </source>
</evidence>
<evidence type="ECO:0000256" key="1">
    <source>
        <dbReference type="ARBA" id="ARBA00004606"/>
    </source>
</evidence>
<dbReference type="InterPro" id="IPR027995">
    <property type="entry name" value="Galactosyl_T_N"/>
</dbReference>
<keyword evidence="6" id="KW-0812">Transmembrane</keyword>
<keyword evidence="4" id="KW-0328">Glycosyltransferase</keyword>
<dbReference type="Pfam" id="PF13733">
    <property type="entry name" value="Glyco_transf_7N"/>
    <property type="match status" value="1"/>
</dbReference>
<dbReference type="PRINTS" id="PR02050">
    <property type="entry name" value="B14GALTRFASE"/>
</dbReference>
<evidence type="ECO:0000256" key="9">
    <source>
        <dbReference type="ARBA" id="ARBA00023136"/>
    </source>
</evidence>
<evidence type="ECO:0000313" key="14">
    <source>
        <dbReference type="Proteomes" id="UP000663823"/>
    </source>
</evidence>
<organism evidence="13 14">
    <name type="scientific">Rotaria sordida</name>
    <dbReference type="NCBI Taxonomy" id="392033"/>
    <lineage>
        <taxon>Eukaryota</taxon>
        <taxon>Metazoa</taxon>
        <taxon>Spiralia</taxon>
        <taxon>Gnathifera</taxon>
        <taxon>Rotifera</taxon>
        <taxon>Eurotatoria</taxon>
        <taxon>Bdelloidea</taxon>
        <taxon>Philodinida</taxon>
        <taxon>Philodinidae</taxon>
        <taxon>Rotaria</taxon>
    </lineage>
</organism>
<feature type="domain" description="Galactosyltransferase N-terminal" evidence="12">
    <location>
        <begin position="399"/>
        <end position="523"/>
    </location>
</feature>
<comment type="similarity">
    <text evidence="3">Belongs to the glycosyltransferase 7 family.</text>
</comment>
<dbReference type="InterPro" id="IPR029044">
    <property type="entry name" value="Nucleotide-diphossugar_trans"/>
</dbReference>
<dbReference type="AlphaFoldDB" id="A0A818SEY6"/>
<evidence type="ECO:0000256" key="8">
    <source>
        <dbReference type="ARBA" id="ARBA00022989"/>
    </source>
</evidence>
<evidence type="ECO:0000256" key="6">
    <source>
        <dbReference type="ARBA" id="ARBA00022692"/>
    </source>
</evidence>
<feature type="domain" description="Galactosyltransferase C-terminal" evidence="11">
    <location>
        <begin position="527"/>
        <end position="603"/>
    </location>
</feature>
<dbReference type="PANTHER" id="PTHR19300">
    <property type="entry name" value="BETA-1,4-GALACTOSYLTRANSFERASE"/>
    <property type="match status" value="1"/>
</dbReference>
<protein>
    <submittedName>
        <fullName evidence="13">Uncharacterized protein</fullName>
    </submittedName>
</protein>
<dbReference type="UniPathway" id="UPA00378"/>
<dbReference type="PANTHER" id="PTHR19300:SF57">
    <property type="entry name" value="BETA-1,4-N-ACETYLGALACTOSAMINYLTRANSFERASE"/>
    <property type="match status" value="1"/>
</dbReference>
<dbReference type="Pfam" id="PF02709">
    <property type="entry name" value="Glyco_transf_7C"/>
    <property type="match status" value="1"/>
</dbReference>
<keyword evidence="10" id="KW-0325">Glycoprotein</keyword>
<dbReference type="Gene3D" id="3.90.550.10">
    <property type="entry name" value="Spore Coat Polysaccharide Biosynthesis Protein SpsA, Chain A"/>
    <property type="match status" value="1"/>
</dbReference>
<keyword evidence="7" id="KW-0735">Signal-anchor</keyword>
<keyword evidence="9" id="KW-0472">Membrane</keyword>
<evidence type="ECO:0000256" key="2">
    <source>
        <dbReference type="ARBA" id="ARBA00004922"/>
    </source>
</evidence>
<evidence type="ECO:0000256" key="10">
    <source>
        <dbReference type="ARBA" id="ARBA00023180"/>
    </source>
</evidence>